<sequence length="244" mass="26411">MEVCVDRVDSAINAQTGGSIRLELCACLADGGTTPSIGMLAVIKKLVHIPVFVMIRPRAGDFLFSDDELAVMKQDIIHLKKAGADGFVFGILTENGEVDAPRCKELLDIIRPLPATFHRAIDMTQDIFKALDDIMTLGFDRVLSSGGCATAHKGVEVLREMISKAGNKMVVMPGGGITENNLKDILSCGAKEFHGSARCKLPSTMKFRKSDLSMGSDLGKEYEASVTSKEMVQSLVKIAKDMWS</sequence>
<dbReference type="CDD" id="cd00945">
    <property type="entry name" value="Aldolase_Class_I"/>
    <property type="match status" value="1"/>
</dbReference>
<dbReference type="SUPFAM" id="SSF110395">
    <property type="entry name" value="CutC-like"/>
    <property type="match status" value="1"/>
</dbReference>
<dbReference type="Pfam" id="PF03932">
    <property type="entry name" value="CutC"/>
    <property type="match status" value="1"/>
</dbReference>
<dbReference type="InterPro" id="IPR005627">
    <property type="entry name" value="CutC-like"/>
</dbReference>
<dbReference type="Proteomes" id="UP000694888">
    <property type="component" value="Unplaced"/>
</dbReference>
<evidence type="ECO:0000313" key="4">
    <source>
        <dbReference type="RefSeq" id="XP_005093478.1"/>
    </source>
</evidence>
<evidence type="ECO:0000256" key="2">
    <source>
        <dbReference type="ARBA" id="ARBA00019014"/>
    </source>
</evidence>
<name>A0ABM0JH03_APLCA</name>
<comment type="similarity">
    <text evidence="1">Belongs to the CutC family.</text>
</comment>
<dbReference type="PANTHER" id="PTHR12598:SF0">
    <property type="entry name" value="COPPER HOMEOSTASIS PROTEIN CUTC HOMOLOG"/>
    <property type="match status" value="1"/>
</dbReference>
<keyword evidence="3" id="KW-1185">Reference proteome</keyword>
<accession>A0ABM0JH03</accession>
<dbReference type="InterPro" id="IPR036822">
    <property type="entry name" value="CutC-like_dom_sf"/>
</dbReference>
<dbReference type="RefSeq" id="XP_005093478.1">
    <property type="nucleotide sequence ID" value="XM_005093421.3"/>
</dbReference>
<dbReference type="GeneID" id="101855707"/>
<dbReference type="PANTHER" id="PTHR12598">
    <property type="entry name" value="COPPER HOMEOSTASIS PROTEIN CUTC"/>
    <property type="match status" value="1"/>
</dbReference>
<protein>
    <recommendedName>
        <fullName evidence="2">Copper homeostasis protein cutC homolog</fullName>
    </recommendedName>
</protein>
<proteinExistence type="inferred from homology"/>
<organism evidence="3 4">
    <name type="scientific">Aplysia californica</name>
    <name type="common">California sea hare</name>
    <dbReference type="NCBI Taxonomy" id="6500"/>
    <lineage>
        <taxon>Eukaryota</taxon>
        <taxon>Metazoa</taxon>
        <taxon>Spiralia</taxon>
        <taxon>Lophotrochozoa</taxon>
        <taxon>Mollusca</taxon>
        <taxon>Gastropoda</taxon>
        <taxon>Heterobranchia</taxon>
        <taxon>Euthyneura</taxon>
        <taxon>Tectipleura</taxon>
        <taxon>Aplysiida</taxon>
        <taxon>Aplysioidea</taxon>
        <taxon>Aplysiidae</taxon>
        <taxon>Aplysia</taxon>
    </lineage>
</organism>
<gene>
    <name evidence="4" type="primary">LOC101855707</name>
</gene>
<dbReference type="Gene3D" id="3.20.20.380">
    <property type="entry name" value="Copper homeostasis (CutC) domain"/>
    <property type="match status" value="1"/>
</dbReference>
<evidence type="ECO:0000256" key="1">
    <source>
        <dbReference type="ARBA" id="ARBA00007768"/>
    </source>
</evidence>
<dbReference type="HAMAP" id="MF_00795">
    <property type="entry name" value="CutC"/>
    <property type="match status" value="1"/>
</dbReference>
<evidence type="ECO:0000313" key="3">
    <source>
        <dbReference type="Proteomes" id="UP000694888"/>
    </source>
</evidence>
<reference evidence="4" key="1">
    <citation type="submission" date="2025-08" db="UniProtKB">
        <authorList>
            <consortium name="RefSeq"/>
        </authorList>
    </citation>
    <scope>IDENTIFICATION</scope>
</reference>